<comment type="similarity">
    <text evidence="1">Belongs to the mTERF family.</text>
</comment>
<dbReference type="GO" id="GO:0003676">
    <property type="term" value="F:nucleic acid binding"/>
    <property type="evidence" value="ECO:0007669"/>
    <property type="project" value="InterPro"/>
</dbReference>
<dbReference type="InterPro" id="IPR003690">
    <property type="entry name" value="MTERF"/>
</dbReference>
<keyword evidence="5" id="KW-1185">Reference proteome</keyword>
<organism evidence="4 5">
    <name type="scientific">Pisum sativum</name>
    <name type="common">Garden pea</name>
    <name type="synonym">Lathyrus oleraceus</name>
    <dbReference type="NCBI Taxonomy" id="3888"/>
    <lineage>
        <taxon>Eukaryota</taxon>
        <taxon>Viridiplantae</taxon>
        <taxon>Streptophyta</taxon>
        <taxon>Embryophyta</taxon>
        <taxon>Tracheophyta</taxon>
        <taxon>Spermatophyta</taxon>
        <taxon>Magnoliopsida</taxon>
        <taxon>eudicotyledons</taxon>
        <taxon>Gunneridae</taxon>
        <taxon>Pentapetalae</taxon>
        <taxon>rosids</taxon>
        <taxon>fabids</taxon>
        <taxon>Fabales</taxon>
        <taxon>Fabaceae</taxon>
        <taxon>Papilionoideae</taxon>
        <taxon>50 kb inversion clade</taxon>
        <taxon>NPAAA clade</taxon>
        <taxon>Hologalegina</taxon>
        <taxon>IRL clade</taxon>
        <taxon>Fabeae</taxon>
        <taxon>Lathyrus</taxon>
    </lineage>
</organism>
<dbReference type="GO" id="GO:0009507">
    <property type="term" value="C:chloroplast"/>
    <property type="evidence" value="ECO:0007669"/>
    <property type="project" value="EnsemblPlants"/>
</dbReference>
<comment type="caution">
    <text evidence="4">The sequence shown here is derived from an EMBL/GenBank/DDBJ whole genome shotgun (WGS) entry which is preliminary data.</text>
</comment>
<dbReference type="PANTHER" id="PTHR13068:SF3">
    <property type="entry name" value="MITOCHONDRIAL TRANSCRIPTION TERMINATION FACTOR FAMILY PROTEIN"/>
    <property type="match status" value="1"/>
</dbReference>
<dbReference type="Gramene" id="Psat05G0844000-T1">
    <property type="protein sequence ID" value="KAI5414309.1"/>
    <property type="gene ID" value="KIW84_058440"/>
</dbReference>
<keyword evidence="2" id="KW-0806">Transcription termination</keyword>
<protein>
    <submittedName>
        <fullName evidence="4">Uncharacterized protein</fullName>
    </submittedName>
</protein>
<keyword evidence="2" id="KW-0804">Transcription</keyword>
<sequence>MLLLRMLPLPYASFPHNIHRRFSCSLPNFTKPPLPQFHHNTRPTTQQQQRCRSGIGDGAVTDWELHEGRMAVSTFLQQMGVSSEVSDSIASNSPSYLNMLVETVRDLEHLSSMEDDDNSSVFNFNFNYRDKILHVASLKGDNGKLAFFESLGFTLSSSMNLATYISSSSSSPHTLPSLINKVASIKQLLFPPNHTQFLINNIRLLMRTLSISILDEDLQHTLSFFQKLQAKRGGLNILASHQDAFRCFIETFPTILFLSPDNHISPILNFLQHIGIPAHRIPNIVLAFPPILLSNLQLLQTRLKALNQIDGVDEDYAKLMLKYPWVLSPSIQNNYKEVLAFLYSAKIPKTRIDRAIKKQPQLLGCSTSKMKLMVDQFAELGVQRKKLDQVITKSPQLLLQRPEDFLQMPERIGTVAYKLQLPETARIHPVFHVSLLKKATVKEGRKSKKQLLIQWKGKPVEEATREEEFTMTSQFPNLRLDDKPKILRGGIDRSSTDVMGLDNQNRPKVVVFFENMGFDKENIGRLLARCPEIFAASISNTLQRKIDFLSRICLSKAYLPVVIKKYPELLVFDIDRTLPQRIVYLMKLGLSKKEVAYMVRTFPALLGYSINEVLRPKIEFLVNIMKRPLRDVVGYPRYFSYSLEKKIKPRYWVLKGRNIQCSLKDMLAKNDEEFAAEFMGVETLSSHDRL</sequence>
<keyword evidence="2" id="KW-0805">Transcription regulation</keyword>
<dbReference type="EMBL" id="JAMSHJ010000005">
    <property type="protein sequence ID" value="KAI5414309.1"/>
    <property type="molecule type" value="Genomic_DNA"/>
</dbReference>
<dbReference type="AlphaFoldDB" id="A0A9D5APE8"/>
<keyword evidence="3" id="KW-0809">Transit peptide</keyword>
<dbReference type="InterPro" id="IPR038538">
    <property type="entry name" value="MTERF_sf"/>
</dbReference>
<dbReference type="GO" id="GO:0006353">
    <property type="term" value="P:DNA-templated transcription termination"/>
    <property type="evidence" value="ECO:0007669"/>
    <property type="project" value="UniProtKB-KW"/>
</dbReference>
<dbReference type="PANTHER" id="PTHR13068">
    <property type="entry name" value="CGI-12 PROTEIN-RELATED"/>
    <property type="match status" value="1"/>
</dbReference>
<accession>A0A9D5APE8</accession>
<dbReference type="Pfam" id="PF02536">
    <property type="entry name" value="mTERF"/>
    <property type="match status" value="1"/>
</dbReference>
<evidence type="ECO:0000313" key="5">
    <source>
        <dbReference type="Proteomes" id="UP001058974"/>
    </source>
</evidence>
<gene>
    <name evidence="4" type="ORF">KIW84_058440</name>
</gene>
<evidence type="ECO:0000256" key="2">
    <source>
        <dbReference type="ARBA" id="ARBA00022472"/>
    </source>
</evidence>
<reference evidence="4 5" key="1">
    <citation type="journal article" date="2022" name="Nat. Genet.">
        <title>Improved pea reference genome and pan-genome highlight genomic features and evolutionary characteristics.</title>
        <authorList>
            <person name="Yang T."/>
            <person name="Liu R."/>
            <person name="Luo Y."/>
            <person name="Hu S."/>
            <person name="Wang D."/>
            <person name="Wang C."/>
            <person name="Pandey M.K."/>
            <person name="Ge S."/>
            <person name="Xu Q."/>
            <person name="Li N."/>
            <person name="Li G."/>
            <person name="Huang Y."/>
            <person name="Saxena R.K."/>
            <person name="Ji Y."/>
            <person name="Li M."/>
            <person name="Yan X."/>
            <person name="He Y."/>
            <person name="Liu Y."/>
            <person name="Wang X."/>
            <person name="Xiang C."/>
            <person name="Varshney R.K."/>
            <person name="Ding H."/>
            <person name="Gao S."/>
            <person name="Zong X."/>
        </authorList>
    </citation>
    <scope>NUCLEOTIDE SEQUENCE [LARGE SCALE GENOMIC DNA]</scope>
    <source>
        <strain evidence="4 5">cv. Zhongwan 6</strain>
    </source>
</reference>
<evidence type="ECO:0000256" key="3">
    <source>
        <dbReference type="ARBA" id="ARBA00022946"/>
    </source>
</evidence>
<dbReference type="Gene3D" id="1.25.70.10">
    <property type="entry name" value="Transcription termination factor 3, mitochondrial"/>
    <property type="match status" value="2"/>
</dbReference>
<name>A0A9D5APE8_PEA</name>
<dbReference type="Proteomes" id="UP001058974">
    <property type="component" value="Chromosome 5"/>
</dbReference>
<proteinExistence type="inferred from homology"/>
<evidence type="ECO:0000313" key="4">
    <source>
        <dbReference type="EMBL" id="KAI5414309.1"/>
    </source>
</evidence>
<evidence type="ECO:0000256" key="1">
    <source>
        <dbReference type="ARBA" id="ARBA00007692"/>
    </source>
</evidence>
<dbReference type="SMART" id="SM00733">
    <property type="entry name" value="Mterf"/>
    <property type="match status" value="9"/>
</dbReference>